<dbReference type="Pfam" id="PF13564">
    <property type="entry name" value="DoxX_2"/>
    <property type="match status" value="1"/>
</dbReference>
<dbReference type="GO" id="GO:0016020">
    <property type="term" value="C:membrane"/>
    <property type="evidence" value="ECO:0007669"/>
    <property type="project" value="UniProtKB-SubCell"/>
</dbReference>
<dbReference type="OrthoDB" id="8856615at2"/>
<reference evidence="7" key="1">
    <citation type="submission" date="2017-04" db="EMBL/GenBank/DDBJ databases">
        <authorList>
            <person name="Varghese N."/>
            <person name="Submissions S."/>
        </authorList>
    </citation>
    <scope>NUCLEOTIDE SEQUENCE [LARGE SCALE GENOMIC DNA]</scope>
</reference>
<dbReference type="EMBL" id="FXWH01000001">
    <property type="protein sequence ID" value="SMQ59233.1"/>
    <property type="molecule type" value="Genomic_DNA"/>
</dbReference>
<dbReference type="Proteomes" id="UP000194450">
    <property type="component" value="Unassembled WGS sequence"/>
</dbReference>
<evidence type="ECO:0000313" key="6">
    <source>
        <dbReference type="EMBL" id="SMQ59233.1"/>
    </source>
</evidence>
<proteinExistence type="predicted"/>
<feature type="transmembrane region" description="Helical" evidence="5">
    <location>
        <begin position="97"/>
        <end position="119"/>
    </location>
</feature>
<protein>
    <submittedName>
        <fullName evidence="6">Uncharacterized membrane protein</fullName>
    </submittedName>
</protein>
<feature type="transmembrane region" description="Helical" evidence="5">
    <location>
        <begin position="73"/>
        <end position="91"/>
    </location>
</feature>
<evidence type="ECO:0000256" key="5">
    <source>
        <dbReference type="SAM" id="Phobius"/>
    </source>
</evidence>
<dbReference type="RefSeq" id="WP_086433433.1">
    <property type="nucleotide sequence ID" value="NZ_FXWH01000001.1"/>
</dbReference>
<dbReference type="AlphaFoldDB" id="A0A1Y6EGG1"/>
<evidence type="ECO:0000256" key="1">
    <source>
        <dbReference type="ARBA" id="ARBA00004141"/>
    </source>
</evidence>
<keyword evidence="3 5" id="KW-1133">Transmembrane helix</keyword>
<comment type="subcellular location">
    <subcellularLocation>
        <location evidence="1">Membrane</location>
        <topology evidence="1">Multi-pass membrane protein</topology>
    </subcellularLocation>
</comment>
<gene>
    <name evidence="6" type="ORF">SAMN06297229_0235</name>
</gene>
<name>A0A1Y6EGG1_9GAMM</name>
<dbReference type="PANTHER" id="PTHR36974:SF1">
    <property type="entry name" value="DOXX FAMILY MEMBRANE PROTEIN"/>
    <property type="match status" value="1"/>
</dbReference>
<dbReference type="InterPro" id="IPR032808">
    <property type="entry name" value="DoxX"/>
</dbReference>
<keyword evidence="4 5" id="KW-0472">Membrane</keyword>
<feature type="transmembrane region" description="Helical" evidence="5">
    <location>
        <begin position="35"/>
        <end position="53"/>
    </location>
</feature>
<keyword evidence="2 5" id="KW-0812">Transmembrane</keyword>
<evidence type="ECO:0000256" key="4">
    <source>
        <dbReference type="ARBA" id="ARBA00023136"/>
    </source>
</evidence>
<keyword evidence="7" id="KW-1185">Reference proteome</keyword>
<dbReference type="PANTHER" id="PTHR36974">
    <property type="entry name" value="MEMBRANE PROTEIN-RELATED"/>
    <property type="match status" value="1"/>
</dbReference>
<organism evidence="6 7">
    <name type="scientific">Pseudidiomarina planktonica</name>
    <dbReference type="NCBI Taxonomy" id="1323738"/>
    <lineage>
        <taxon>Bacteria</taxon>
        <taxon>Pseudomonadati</taxon>
        <taxon>Pseudomonadota</taxon>
        <taxon>Gammaproteobacteria</taxon>
        <taxon>Alteromonadales</taxon>
        <taxon>Idiomarinaceae</taxon>
        <taxon>Pseudidiomarina</taxon>
    </lineage>
</organism>
<accession>A0A1Y6EGG1</accession>
<evidence type="ECO:0000256" key="3">
    <source>
        <dbReference type="ARBA" id="ARBA00022989"/>
    </source>
</evidence>
<sequence length="155" mass="17302">MIVLYILLIAIPVFEACRRLLTPHWQFASELTWQHSLRLSVAVVFVTTGIAHFTELKHDMLAMLPSPVPKQMWIIYATGLLEFAGAIGILVPRFAKLTGICLILFLICVFPANINAALNDIPFNDRPATPLFLRTFIQALLIGVIYAAIKKTKAN</sequence>
<evidence type="ECO:0000256" key="2">
    <source>
        <dbReference type="ARBA" id="ARBA00022692"/>
    </source>
</evidence>
<feature type="transmembrane region" description="Helical" evidence="5">
    <location>
        <begin position="131"/>
        <end position="149"/>
    </location>
</feature>
<evidence type="ECO:0000313" key="7">
    <source>
        <dbReference type="Proteomes" id="UP000194450"/>
    </source>
</evidence>